<keyword evidence="1" id="KW-0732">Signal</keyword>
<sequence>MFASFLRSTVLLGLCATFKADPTACETAFFNLVSEDACGNENGPDASSACSATCKPLACSVVSSCIDGSSIAYADDKGPASISAEEVRSIVKELESEHTNCPCSPTKRSNLTKAFQTMRKSAKKDPVSLRGNVADRTQEPAATACETAFFNLVSEDACGNENGPDASSACSATCKPLACSVVSSCIDGSSIAYADDKGPASISAEEVRSIVKELESEHTNCPCSPTKRSNLTKAFQTMRKSAKKDPVSLRGNVADRTQEPAATACETAFFNLVSEDACGNENGPDAPSACSATCKPLACSVVSSCIDGSSIAYADDKGPASISAEEVRSIVKELESEHTNCPCSPTKRSNLTKAFQTMRKSAKKDPVSLRGNVADRTQEPAATACETAFFNLVSEDACGNENGPDASSACSATCKPLACSVVSSCIDGSSIAYADEKGPASISAEEVKELVAELRSEHKSCAC</sequence>
<feature type="chain" id="PRO_5043272555" evidence="1">
    <location>
        <begin position="21"/>
        <end position="463"/>
    </location>
</feature>
<evidence type="ECO:0000313" key="4">
    <source>
        <dbReference type="Proteomes" id="UP001152797"/>
    </source>
</evidence>
<accession>A0A9P1G8A1</accession>
<name>A0A9P1G8A1_9DINO</name>
<evidence type="ECO:0000313" key="3">
    <source>
        <dbReference type="EMBL" id="CAL4790698.1"/>
    </source>
</evidence>
<dbReference type="EMBL" id="CAMXCT030003257">
    <property type="protein sequence ID" value="CAL4790698.1"/>
    <property type="molecule type" value="Genomic_DNA"/>
</dbReference>
<dbReference type="AlphaFoldDB" id="A0A9P1G8A1"/>
<dbReference type="Proteomes" id="UP001152797">
    <property type="component" value="Unassembled WGS sequence"/>
</dbReference>
<evidence type="ECO:0000256" key="1">
    <source>
        <dbReference type="SAM" id="SignalP"/>
    </source>
</evidence>
<organism evidence="2">
    <name type="scientific">Cladocopium goreaui</name>
    <dbReference type="NCBI Taxonomy" id="2562237"/>
    <lineage>
        <taxon>Eukaryota</taxon>
        <taxon>Sar</taxon>
        <taxon>Alveolata</taxon>
        <taxon>Dinophyceae</taxon>
        <taxon>Suessiales</taxon>
        <taxon>Symbiodiniaceae</taxon>
        <taxon>Cladocopium</taxon>
    </lineage>
</organism>
<protein>
    <submittedName>
        <fullName evidence="3">ARF guanine-nucleotide exchange factor GNOM</fullName>
    </submittedName>
</protein>
<dbReference type="EMBL" id="CAMXCT010003257">
    <property type="protein sequence ID" value="CAI4003386.1"/>
    <property type="molecule type" value="Genomic_DNA"/>
</dbReference>
<keyword evidence="4" id="KW-1185">Reference proteome</keyword>
<comment type="caution">
    <text evidence="2">The sequence shown here is derived from an EMBL/GenBank/DDBJ whole genome shotgun (WGS) entry which is preliminary data.</text>
</comment>
<gene>
    <name evidence="2" type="ORF">C1SCF055_LOCUS29258</name>
</gene>
<evidence type="ECO:0000313" key="2">
    <source>
        <dbReference type="EMBL" id="CAI4003386.1"/>
    </source>
</evidence>
<reference evidence="3 4" key="2">
    <citation type="submission" date="2024-05" db="EMBL/GenBank/DDBJ databases">
        <authorList>
            <person name="Chen Y."/>
            <person name="Shah S."/>
            <person name="Dougan E. K."/>
            <person name="Thang M."/>
            <person name="Chan C."/>
        </authorList>
    </citation>
    <scope>NUCLEOTIDE SEQUENCE [LARGE SCALE GENOMIC DNA]</scope>
</reference>
<dbReference type="EMBL" id="CAMXCT020003257">
    <property type="protein sequence ID" value="CAL1156761.1"/>
    <property type="molecule type" value="Genomic_DNA"/>
</dbReference>
<feature type="signal peptide" evidence="1">
    <location>
        <begin position="1"/>
        <end position="20"/>
    </location>
</feature>
<dbReference type="OrthoDB" id="18431at2759"/>
<reference evidence="2" key="1">
    <citation type="submission" date="2022-10" db="EMBL/GenBank/DDBJ databases">
        <authorList>
            <person name="Chen Y."/>
            <person name="Dougan E. K."/>
            <person name="Chan C."/>
            <person name="Rhodes N."/>
            <person name="Thang M."/>
        </authorList>
    </citation>
    <scope>NUCLEOTIDE SEQUENCE</scope>
</reference>
<proteinExistence type="predicted"/>